<protein>
    <submittedName>
        <fullName evidence="3">TIR domain-containing protein</fullName>
    </submittedName>
</protein>
<feature type="region of interest" description="Disordered" evidence="1">
    <location>
        <begin position="117"/>
        <end position="149"/>
    </location>
</feature>
<gene>
    <name evidence="3" type="ORF">SAMN04487998_3305</name>
</gene>
<proteinExistence type="predicted"/>
<evidence type="ECO:0000259" key="2">
    <source>
        <dbReference type="PROSITE" id="PS50104"/>
    </source>
</evidence>
<keyword evidence="4" id="KW-1185">Reference proteome</keyword>
<evidence type="ECO:0000256" key="1">
    <source>
        <dbReference type="SAM" id="MobiDB-lite"/>
    </source>
</evidence>
<evidence type="ECO:0000313" key="4">
    <source>
        <dbReference type="Proteomes" id="UP000198697"/>
    </source>
</evidence>
<reference evidence="4" key="1">
    <citation type="submission" date="2016-10" db="EMBL/GenBank/DDBJ databases">
        <authorList>
            <person name="Varghese N."/>
            <person name="Submissions S."/>
        </authorList>
    </citation>
    <scope>NUCLEOTIDE SEQUENCE [LARGE SCALE GENOMIC DNA]</scope>
    <source>
        <strain evidence="4">DSM 15310</strain>
    </source>
</reference>
<dbReference type="Proteomes" id="UP000198697">
    <property type="component" value="Unassembled WGS sequence"/>
</dbReference>
<evidence type="ECO:0000313" key="3">
    <source>
        <dbReference type="EMBL" id="SET94797.1"/>
    </source>
</evidence>
<dbReference type="SUPFAM" id="SSF52200">
    <property type="entry name" value="Toll/Interleukin receptor TIR domain"/>
    <property type="match status" value="1"/>
</dbReference>
<dbReference type="EMBL" id="FOHS01000004">
    <property type="protein sequence ID" value="SET94797.1"/>
    <property type="molecule type" value="Genomic_DNA"/>
</dbReference>
<feature type="domain" description="TIR" evidence="2">
    <location>
        <begin position="150"/>
        <end position="283"/>
    </location>
</feature>
<dbReference type="STRING" id="82805.SAMN04487998_3305"/>
<feature type="region of interest" description="Disordered" evidence="1">
    <location>
        <begin position="312"/>
        <end position="338"/>
    </location>
</feature>
<feature type="compositionally biased region" description="Basic and acidic residues" evidence="1">
    <location>
        <begin position="118"/>
        <end position="137"/>
    </location>
</feature>
<feature type="compositionally biased region" description="Polar residues" evidence="1">
    <location>
        <begin position="140"/>
        <end position="149"/>
    </location>
</feature>
<dbReference type="InterPro" id="IPR035897">
    <property type="entry name" value="Toll_tir_struct_dom_sf"/>
</dbReference>
<dbReference type="GO" id="GO:0007165">
    <property type="term" value="P:signal transduction"/>
    <property type="evidence" value="ECO:0007669"/>
    <property type="project" value="InterPro"/>
</dbReference>
<organism evidence="3 4">
    <name type="scientific">Hymenobacter actinosclerus</name>
    <dbReference type="NCBI Taxonomy" id="82805"/>
    <lineage>
        <taxon>Bacteria</taxon>
        <taxon>Pseudomonadati</taxon>
        <taxon>Bacteroidota</taxon>
        <taxon>Cytophagia</taxon>
        <taxon>Cytophagales</taxon>
        <taxon>Hymenobacteraceae</taxon>
        <taxon>Hymenobacter</taxon>
    </lineage>
</organism>
<dbReference type="Pfam" id="PF13676">
    <property type="entry name" value="TIR_2"/>
    <property type="match status" value="1"/>
</dbReference>
<dbReference type="InterPro" id="IPR000157">
    <property type="entry name" value="TIR_dom"/>
</dbReference>
<name>A0A1I0IEZ1_9BACT</name>
<dbReference type="AlphaFoldDB" id="A0A1I0IEZ1"/>
<dbReference type="PROSITE" id="PS50104">
    <property type="entry name" value="TIR"/>
    <property type="match status" value="1"/>
</dbReference>
<dbReference type="RefSeq" id="WP_177189876.1">
    <property type="nucleotide sequence ID" value="NZ_FOHS01000004.1"/>
</dbReference>
<dbReference type="Gene3D" id="3.40.50.10140">
    <property type="entry name" value="Toll/interleukin-1 receptor homology (TIR) domain"/>
    <property type="match status" value="1"/>
</dbReference>
<accession>A0A1I0IEZ1</accession>
<sequence length="338" mass="38047">MGDYLHSKGFELYTIENDIDDLWTRCRQLVQSSRKVIMLGFHNTEDEEEAFMHMIDALSEDEDHMDEIIIETFVGFAEWSKISHDFTGVYKALDKLEFTKETIKRFAKAVDSAMLGKPTKEEASRTPDRQVVKKSGDSDAPTQQDSMNPPISKVFISHASANKKVVDELVELLELVGVPSDKIFYSSLPEYGIAPGEDFLARIKTEISEGVLVVFAMSRQFLDSPTCLCEMGAAWVLSRLHIPVVIPPFRFSDIRGVIPLTQGTTINDPREINVFAKRVADTFGLPSPLQNPTWERKRDRILDIINERIAREAEETKQGESRSSIKGSGTMPIGGVQF</sequence>